<dbReference type="Proteomes" id="UP000245202">
    <property type="component" value="Unassembled WGS sequence"/>
</dbReference>
<organism evidence="1 2">
    <name type="scientific">Paenibacillus agaridevorans</name>
    <dbReference type="NCBI Taxonomy" id="171404"/>
    <lineage>
        <taxon>Bacteria</taxon>
        <taxon>Bacillati</taxon>
        <taxon>Bacillota</taxon>
        <taxon>Bacilli</taxon>
        <taxon>Bacillales</taxon>
        <taxon>Paenibacillaceae</taxon>
        <taxon>Paenibacillus</taxon>
    </lineage>
</organism>
<dbReference type="EMBL" id="BDQX01000064">
    <property type="protein sequence ID" value="GBG06913.1"/>
    <property type="molecule type" value="Genomic_DNA"/>
</dbReference>
<name>A0A2R5ET14_9BACL</name>
<evidence type="ECO:0000313" key="2">
    <source>
        <dbReference type="Proteomes" id="UP000245202"/>
    </source>
</evidence>
<dbReference type="RefSeq" id="WP_108992068.1">
    <property type="nucleotide sequence ID" value="NZ_BDQX01000064.1"/>
</dbReference>
<gene>
    <name evidence="1" type="ORF">PAT3040_01455</name>
</gene>
<keyword evidence="2" id="KW-1185">Reference proteome</keyword>
<sequence>MTKKGLEELLASLAKEELVQLLAGLAEQYDEVNKDLSLRFVETGSKESLKQYKAIIKASIKQYSDRGFVFYRNVYRALTGARKVMEAADAATAKGQHLAAAEIVLCVLHEMCDLLQKSDDSGGDVGGMIKEGLRHLLTSAEQGGSVDTKIRASLFAMTLKEAKHSNWDGWNEWRLSLMRTASLWMDSPKEKDQWWSQLDAFEAEEQTKEYRSSFFTEEASQLRYEVLARFDGPEQANRYMEEHLEIQAFRDIAIEKAILEERYGDALSLIEQGELGDRERRHWGLVSHWEKKRAIIYEATGDREALKALAKKYTLEGEYEFFLKLKEATGALEWEANYEALLDEIEEAAQSDWEAGSLYKKLIIEEKRNDRLLRYVEKNPHLLTHYYVHLVDSHPEELHMLFVKQITHEAKVSENRKEYRKVCDIIRHLIKAGGREHAEGLIQSLREAYKKRIAFLDELDKIKLN</sequence>
<proteinExistence type="predicted"/>
<comment type="caution">
    <text evidence="1">The sequence shown here is derived from an EMBL/GenBank/DDBJ whole genome shotgun (WGS) entry which is preliminary data.</text>
</comment>
<dbReference type="AlphaFoldDB" id="A0A2R5ET14"/>
<accession>A0A2R5ET14</accession>
<reference evidence="1 2" key="1">
    <citation type="submission" date="2017-08" db="EMBL/GenBank/DDBJ databases">
        <title>Substantial Increase in Enzyme Production by Combined Drug-Resistance Mutations in Paenibacillus agaridevorans.</title>
        <authorList>
            <person name="Tanaka Y."/>
            <person name="Funane K."/>
            <person name="Hosaka T."/>
            <person name="Shiwa Y."/>
            <person name="Fujita N."/>
            <person name="Miyazaki T."/>
            <person name="Yoshikawa H."/>
            <person name="Murakami K."/>
            <person name="Kasahara K."/>
            <person name="Inaoka T."/>
            <person name="Hiraga Y."/>
            <person name="Ochi K."/>
        </authorList>
    </citation>
    <scope>NUCLEOTIDE SEQUENCE [LARGE SCALE GENOMIC DNA]</scope>
    <source>
        <strain evidence="1 2">T-3040</strain>
    </source>
</reference>
<evidence type="ECO:0000313" key="1">
    <source>
        <dbReference type="EMBL" id="GBG06913.1"/>
    </source>
</evidence>
<protein>
    <recommendedName>
        <fullName evidence="3">SWIM-type domain-containing protein</fullName>
    </recommendedName>
</protein>
<evidence type="ECO:0008006" key="3">
    <source>
        <dbReference type="Google" id="ProtNLM"/>
    </source>
</evidence>